<feature type="binding site" evidence="9">
    <location>
        <position position="147"/>
    </location>
    <ligand>
        <name>Mn(2+)</name>
        <dbReference type="ChEBI" id="CHEBI:29035"/>
    </ligand>
</feature>
<dbReference type="EMBL" id="QFQB01000070">
    <property type="protein sequence ID" value="PZQ44962.1"/>
    <property type="molecule type" value="Genomic_DNA"/>
</dbReference>
<feature type="binding site" evidence="9">
    <location>
        <position position="149"/>
    </location>
    <ligand>
        <name>Mn(2+)</name>
        <dbReference type="ChEBI" id="CHEBI:29035"/>
    </ligand>
</feature>
<evidence type="ECO:0000259" key="10">
    <source>
        <dbReference type="Pfam" id="PF02670"/>
    </source>
</evidence>
<dbReference type="Pfam" id="PF08436">
    <property type="entry name" value="DXP_redisom_C"/>
    <property type="match status" value="1"/>
</dbReference>
<comment type="function">
    <text evidence="9">Catalyzes the NADPH-dependent rearrangement and reduction of 1-deoxy-D-xylulose-5-phosphate (DXP) to 2-C-methyl-D-erythritol 4-phosphate (MEP).</text>
</comment>
<evidence type="ECO:0000256" key="3">
    <source>
        <dbReference type="ARBA" id="ARBA00022723"/>
    </source>
</evidence>
<accession>A0A2W5MUT2</accession>
<feature type="binding site" evidence="9">
    <location>
        <position position="173"/>
    </location>
    <ligand>
        <name>1-deoxy-D-xylulose 5-phosphate</name>
        <dbReference type="ChEBI" id="CHEBI:57792"/>
    </ligand>
</feature>
<evidence type="ECO:0000256" key="5">
    <source>
        <dbReference type="ARBA" id="ARBA00023002"/>
    </source>
</evidence>
<feature type="binding site" evidence="9">
    <location>
        <position position="38"/>
    </location>
    <ligand>
        <name>NADPH</name>
        <dbReference type="ChEBI" id="CHEBI:57783"/>
    </ligand>
</feature>
<dbReference type="UniPathway" id="UPA00056">
    <property type="reaction ID" value="UER00092"/>
</dbReference>
<evidence type="ECO:0000256" key="9">
    <source>
        <dbReference type="HAMAP-Rule" id="MF_00183"/>
    </source>
</evidence>
<feature type="binding site" evidence="9">
    <location>
        <position position="148"/>
    </location>
    <ligand>
        <name>1-deoxy-D-xylulose 5-phosphate</name>
        <dbReference type="ChEBI" id="CHEBI:57792"/>
    </ligand>
</feature>
<feature type="binding site" evidence="9">
    <location>
        <position position="122"/>
    </location>
    <ligand>
        <name>1-deoxy-D-xylulose 5-phosphate</name>
        <dbReference type="ChEBI" id="CHEBI:57792"/>
    </ligand>
</feature>
<dbReference type="GO" id="GO:0016853">
    <property type="term" value="F:isomerase activity"/>
    <property type="evidence" value="ECO:0007669"/>
    <property type="project" value="UniProtKB-KW"/>
</dbReference>
<dbReference type="InterPro" id="IPR026877">
    <property type="entry name" value="DXPR_C"/>
</dbReference>
<organism evidence="13 14">
    <name type="scientific">Micavibrio aeruginosavorus</name>
    <dbReference type="NCBI Taxonomy" id="349221"/>
    <lineage>
        <taxon>Bacteria</taxon>
        <taxon>Pseudomonadati</taxon>
        <taxon>Bdellovibrionota</taxon>
        <taxon>Bdellovibrionia</taxon>
        <taxon>Bdellovibrionales</taxon>
        <taxon>Pseudobdellovibrionaceae</taxon>
        <taxon>Micavibrio</taxon>
    </lineage>
</organism>
<dbReference type="FunFam" id="3.40.50.720:FF:000045">
    <property type="entry name" value="1-deoxy-D-xylulose 5-phosphate reductoisomerase"/>
    <property type="match status" value="1"/>
</dbReference>
<evidence type="ECO:0000256" key="6">
    <source>
        <dbReference type="ARBA" id="ARBA00023211"/>
    </source>
</evidence>
<feature type="binding site" evidence="9">
    <location>
        <position position="121"/>
    </location>
    <ligand>
        <name>NADPH</name>
        <dbReference type="ChEBI" id="CHEBI:57783"/>
    </ligand>
</feature>
<feature type="binding site" evidence="9">
    <location>
        <position position="215"/>
    </location>
    <ligand>
        <name>1-deoxy-D-xylulose 5-phosphate</name>
        <dbReference type="ChEBI" id="CHEBI:57792"/>
    </ligand>
</feature>
<dbReference type="InterPro" id="IPR036169">
    <property type="entry name" value="DXPR_C_sf"/>
</dbReference>
<dbReference type="InterPro" id="IPR013512">
    <property type="entry name" value="DXP_reductoisomerase_N"/>
</dbReference>
<comment type="cofactor">
    <cofactor evidence="9">
        <name>Mg(2+)</name>
        <dbReference type="ChEBI" id="CHEBI:18420"/>
    </cofactor>
    <cofactor evidence="9">
        <name>Mn(2+)</name>
        <dbReference type="ChEBI" id="CHEBI:29035"/>
    </cofactor>
</comment>
<feature type="binding site" evidence="9">
    <location>
        <position position="218"/>
    </location>
    <ligand>
        <name>1-deoxy-D-xylulose 5-phosphate</name>
        <dbReference type="ChEBI" id="CHEBI:57792"/>
    </ligand>
</feature>
<name>A0A2W5MUT2_9BACT</name>
<feature type="binding site" evidence="9">
    <location>
        <position position="13"/>
    </location>
    <ligand>
        <name>NADPH</name>
        <dbReference type="ChEBI" id="CHEBI:57783"/>
    </ligand>
</feature>
<feature type="domain" description="1-deoxy-D-xylulose 5-phosphate reductoisomerase N-terminal" evidence="10">
    <location>
        <begin position="4"/>
        <end position="129"/>
    </location>
</feature>
<dbReference type="InterPro" id="IPR003821">
    <property type="entry name" value="DXP_reductoisomerase"/>
</dbReference>
<dbReference type="GO" id="GO:0051484">
    <property type="term" value="P:isopentenyl diphosphate biosynthetic process, methylerythritol 4-phosphate pathway involved in terpenoid biosynthetic process"/>
    <property type="evidence" value="ECO:0007669"/>
    <property type="project" value="UniProtKB-ARBA"/>
</dbReference>
<comment type="catalytic activity">
    <reaction evidence="8">
        <text>2-C-methyl-D-erythritol 4-phosphate + NADP(+) = 1-deoxy-D-xylulose 5-phosphate + NADPH + H(+)</text>
        <dbReference type="Rhea" id="RHEA:13717"/>
        <dbReference type="ChEBI" id="CHEBI:15378"/>
        <dbReference type="ChEBI" id="CHEBI:57783"/>
        <dbReference type="ChEBI" id="CHEBI:57792"/>
        <dbReference type="ChEBI" id="CHEBI:58262"/>
        <dbReference type="ChEBI" id="CHEBI:58349"/>
        <dbReference type="EC" id="1.1.1.267"/>
    </reaction>
    <physiologicalReaction direction="right-to-left" evidence="8">
        <dbReference type="Rhea" id="RHEA:13719"/>
    </physiologicalReaction>
</comment>
<keyword evidence="5 9" id="KW-0560">Oxidoreductase</keyword>
<keyword evidence="9" id="KW-0460">Magnesium</keyword>
<gene>
    <name evidence="9" type="primary">dxr</name>
    <name evidence="13" type="ORF">DI551_08980</name>
</gene>
<dbReference type="PANTHER" id="PTHR30525:SF0">
    <property type="entry name" value="1-DEOXY-D-XYLULOSE 5-PHOSPHATE REDUCTOISOMERASE, CHLOROPLASTIC"/>
    <property type="match status" value="1"/>
</dbReference>
<feature type="binding site" evidence="9">
    <location>
        <position position="218"/>
    </location>
    <ligand>
        <name>Mn(2+)</name>
        <dbReference type="ChEBI" id="CHEBI:29035"/>
    </ligand>
</feature>
<feature type="binding site" evidence="9">
    <location>
        <position position="149"/>
    </location>
    <ligand>
        <name>1-deoxy-D-xylulose 5-phosphate</name>
        <dbReference type="ChEBI" id="CHEBI:57792"/>
    </ligand>
</feature>
<dbReference type="InterPro" id="IPR013644">
    <property type="entry name" value="DXP_reductoisomerase_C"/>
</dbReference>
<dbReference type="Pfam" id="PF02670">
    <property type="entry name" value="DXP_reductoisom"/>
    <property type="match status" value="1"/>
</dbReference>
<feature type="domain" description="1-deoxy-D-xylulose 5-phosphate reductoisomerase C-terminal" evidence="11">
    <location>
        <begin position="143"/>
        <end position="226"/>
    </location>
</feature>
<evidence type="ECO:0000256" key="7">
    <source>
        <dbReference type="ARBA" id="ARBA00023229"/>
    </source>
</evidence>
<evidence type="ECO:0000256" key="2">
    <source>
        <dbReference type="ARBA" id="ARBA00006825"/>
    </source>
</evidence>
<reference evidence="13 14" key="1">
    <citation type="submission" date="2017-08" db="EMBL/GenBank/DDBJ databases">
        <title>Infants hospitalized years apart are colonized by the same room-sourced microbial strains.</title>
        <authorList>
            <person name="Brooks B."/>
            <person name="Olm M.R."/>
            <person name="Firek B.A."/>
            <person name="Baker R."/>
            <person name="Thomas B.C."/>
            <person name="Morowitz M.J."/>
            <person name="Banfield J.F."/>
        </authorList>
    </citation>
    <scope>NUCLEOTIDE SEQUENCE [LARGE SCALE GENOMIC DNA]</scope>
    <source>
        <strain evidence="13">S2_005_002_R2_29</strain>
    </source>
</reference>
<proteinExistence type="inferred from homology"/>
<feature type="binding site" evidence="9">
    <location>
        <position position="11"/>
    </location>
    <ligand>
        <name>NADPH</name>
        <dbReference type="ChEBI" id="CHEBI:57783"/>
    </ligand>
</feature>
<evidence type="ECO:0000256" key="4">
    <source>
        <dbReference type="ARBA" id="ARBA00022857"/>
    </source>
</evidence>
<dbReference type="SUPFAM" id="SSF55347">
    <property type="entry name" value="Glyceraldehyde-3-phosphate dehydrogenase-like, C-terminal domain"/>
    <property type="match status" value="1"/>
</dbReference>
<keyword evidence="4 9" id="KW-0521">NADP</keyword>
<sequence>MKSVSILGATGSVGTATINVLRQNRETFSVCALTAQKNVKLLAEQAREFNAKLAVIGDESLYAALKDALSGTSTQIAAGRKAVIEAAATPCDYTMAAIVGMAGLEPILAAIRNGKHVAVANKEPLVAAGALVMDAAKKSGAALLPVDSEHNAIFQVYDFSSADKIRRVILTASGGPFRTWPKERMESATPSQAVAHPNWSMGAKISVDSATMMNKALEVIEAHYLFNLPADRIDVLVHPQSVIHSMVEYHDGSVLAQMGAPDMQVPIAHTLGWPNRMNNGGQRIDFTKISNLTFEPVDDCRFPAINYAYHCLSEGQAACIAMNAANEVAVAAFLDGQAGYLDIFETVRKTVEERTPTALDDLESILAFDAKMRESAKNHIMKYKTESRKVS</sequence>
<keyword evidence="13" id="KW-0413">Isomerase</keyword>
<comment type="pathway">
    <text evidence="1 9">Isoprenoid biosynthesis; isopentenyl diphosphate biosynthesis via DXP pathway; isopentenyl diphosphate from 1-deoxy-D-xylulose 5-phosphate: step 1/6.</text>
</comment>
<dbReference type="InterPro" id="IPR036291">
    <property type="entry name" value="NAD(P)-bd_dom_sf"/>
</dbReference>
<keyword evidence="7 9" id="KW-0414">Isoprene biosynthesis</keyword>
<keyword evidence="6 9" id="KW-0464">Manganese</keyword>
<feature type="domain" description="DXP reductoisomerase C-terminal" evidence="12">
    <location>
        <begin position="258"/>
        <end position="374"/>
    </location>
</feature>
<feature type="binding site" evidence="9">
    <location>
        <position position="12"/>
    </location>
    <ligand>
        <name>NADPH</name>
        <dbReference type="ChEBI" id="CHEBI:57783"/>
    </ligand>
</feature>
<feature type="binding site" evidence="9">
    <location>
        <position position="123"/>
    </location>
    <ligand>
        <name>NADPH</name>
        <dbReference type="ChEBI" id="CHEBI:57783"/>
    </ligand>
</feature>
<dbReference type="GO" id="GO:0030145">
    <property type="term" value="F:manganese ion binding"/>
    <property type="evidence" value="ECO:0007669"/>
    <property type="project" value="TreeGrafter"/>
</dbReference>
<evidence type="ECO:0000259" key="12">
    <source>
        <dbReference type="Pfam" id="PF13288"/>
    </source>
</evidence>
<evidence type="ECO:0000256" key="1">
    <source>
        <dbReference type="ARBA" id="ARBA00005094"/>
    </source>
</evidence>
<dbReference type="NCBIfam" id="TIGR00243">
    <property type="entry name" value="Dxr"/>
    <property type="match status" value="1"/>
</dbReference>
<keyword evidence="3 9" id="KW-0479">Metal-binding</keyword>
<dbReference type="Proteomes" id="UP000249417">
    <property type="component" value="Unassembled WGS sequence"/>
</dbReference>
<dbReference type="SUPFAM" id="SSF69055">
    <property type="entry name" value="1-deoxy-D-xylulose-5-phosphate reductoisomerase, C-terminal domain"/>
    <property type="match status" value="1"/>
</dbReference>
<feature type="binding site" evidence="9">
    <location>
        <position position="37"/>
    </location>
    <ligand>
        <name>NADPH</name>
        <dbReference type="ChEBI" id="CHEBI:57783"/>
    </ligand>
</feature>
<dbReference type="GO" id="GO:0070402">
    <property type="term" value="F:NADPH binding"/>
    <property type="evidence" value="ECO:0007669"/>
    <property type="project" value="InterPro"/>
</dbReference>
<feature type="binding site" evidence="9">
    <location>
        <position position="10"/>
    </location>
    <ligand>
        <name>NADPH</name>
        <dbReference type="ChEBI" id="CHEBI:57783"/>
    </ligand>
</feature>
<dbReference type="Gene3D" id="1.10.1740.10">
    <property type="match status" value="1"/>
</dbReference>
<dbReference type="AlphaFoldDB" id="A0A2W5MUT2"/>
<evidence type="ECO:0000313" key="13">
    <source>
        <dbReference type="EMBL" id="PZQ44962.1"/>
    </source>
</evidence>
<comment type="caution">
    <text evidence="9">Lacks conserved residue(s) required for the propagation of feature annotation.</text>
</comment>
<comment type="caution">
    <text evidence="13">The sequence shown here is derived from an EMBL/GenBank/DDBJ whole genome shotgun (WGS) entry which is preliminary data.</text>
</comment>
<evidence type="ECO:0000256" key="8">
    <source>
        <dbReference type="ARBA" id="ARBA00048543"/>
    </source>
</evidence>
<dbReference type="Gene3D" id="3.40.50.720">
    <property type="entry name" value="NAD(P)-binding Rossmann-like Domain"/>
    <property type="match status" value="1"/>
</dbReference>
<protein>
    <recommendedName>
        <fullName evidence="9">1-deoxy-D-xylulose 5-phosphate reductoisomerase</fullName>
        <shortName evidence="9">DXP reductoisomerase</shortName>
        <ecNumber evidence="9">1.1.1.267</ecNumber>
    </recommendedName>
    <alternativeName>
        <fullName evidence="9">1-deoxyxylulose-5-phosphate reductoisomerase</fullName>
    </alternativeName>
    <alternativeName>
        <fullName evidence="9">2-C-methyl-D-erythritol 4-phosphate synthase</fullName>
    </alternativeName>
</protein>
<comment type="similarity">
    <text evidence="2 9">Belongs to the DXR family.</text>
</comment>
<feature type="binding site" evidence="9">
    <location>
        <position position="196"/>
    </location>
    <ligand>
        <name>1-deoxy-D-xylulose 5-phosphate</name>
        <dbReference type="ChEBI" id="CHEBI:57792"/>
    </ligand>
</feature>
<dbReference type="PANTHER" id="PTHR30525">
    <property type="entry name" value="1-DEOXY-D-XYLULOSE 5-PHOSPHATE REDUCTOISOMERASE"/>
    <property type="match status" value="1"/>
</dbReference>
<dbReference type="NCBIfam" id="NF009114">
    <property type="entry name" value="PRK12464.1"/>
    <property type="match status" value="1"/>
</dbReference>
<dbReference type="EC" id="1.1.1.267" evidence="9"/>
<feature type="binding site" evidence="9">
    <location>
        <position position="209"/>
    </location>
    <ligand>
        <name>1-deoxy-D-xylulose 5-phosphate</name>
        <dbReference type="ChEBI" id="CHEBI:57792"/>
    </ligand>
</feature>
<feature type="binding site" evidence="9">
    <location>
        <position position="214"/>
    </location>
    <ligand>
        <name>1-deoxy-D-xylulose 5-phosphate</name>
        <dbReference type="ChEBI" id="CHEBI:57792"/>
    </ligand>
</feature>
<dbReference type="PIRSF" id="PIRSF006205">
    <property type="entry name" value="Dxp_reductismrs"/>
    <property type="match status" value="1"/>
</dbReference>
<evidence type="ECO:0000259" key="11">
    <source>
        <dbReference type="Pfam" id="PF08436"/>
    </source>
</evidence>
<evidence type="ECO:0000313" key="14">
    <source>
        <dbReference type="Proteomes" id="UP000249417"/>
    </source>
</evidence>
<dbReference type="HAMAP" id="MF_00183">
    <property type="entry name" value="DXP_reductoisom"/>
    <property type="match status" value="1"/>
</dbReference>
<feature type="binding site" evidence="9">
    <location>
        <position position="202"/>
    </location>
    <ligand>
        <name>NADPH</name>
        <dbReference type="ChEBI" id="CHEBI:57783"/>
    </ligand>
</feature>
<dbReference type="SUPFAM" id="SSF51735">
    <property type="entry name" value="NAD(P)-binding Rossmann-fold domains"/>
    <property type="match status" value="1"/>
</dbReference>
<dbReference type="Pfam" id="PF13288">
    <property type="entry name" value="DXPR_C"/>
    <property type="match status" value="1"/>
</dbReference>
<dbReference type="GO" id="GO:0030604">
    <property type="term" value="F:1-deoxy-D-xylulose-5-phosphate reductoisomerase activity"/>
    <property type="evidence" value="ECO:0007669"/>
    <property type="project" value="UniProtKB-UniRule"/>
</dbReference>